<reference evidence="1" key="1">
    <citation type="journal article" date="2023" name="Science">
        <title>Elucidation of the pathway for biosynthesis of saponin adjuvants from the soapbark tree.</title>
        <authorList>
            <person name="Reed J."/>
            <person name="Orme A."/>
            <person name="El-Demerdash A."/>
            <person name="Owen C."/>
            <person name="Martin L.B.B."/>
            <person name="Misra R.C."/>
            <person name="Kikuchi S."/>
            <person name="Rejzek M."/>
            <person name="Martin A.C."/>
            <person name="Harkess A."/>
            <person name="Leebens-Mack J."/>
            <person name="Louveau T."/>
            <person name="Stephenson M.J."/>
            <person name="Osbourn A."/>
        </authorList>
    </citation>
    <scope>NUCLEOTIDE SEQUENCE</scope>
    <source>
        <strain evidence="1">S10</strain>
    </source>
</reference>
<name>A0AAD7PSN6_QUISA</name>
<evidence type="ECO:0000313" key="2">
    <source>
        <dbReference type="Proteomes" id="UP001163823"/>
    </source>
</evidence>
<protein>
    <submittedName>
        <fullName evidence="1">Uncharacterized protein</fullName>
    </submittedName>
</protein>
<proteinExistence type="predicted"/>
<dbReference type="Proteomes" id="UP001163823">
    <property type="component" value="Chromosome 6"/>
</dbReference>
<comment type="caution">
    <text evidence="1">The sequence shown here is derived from an EMBL/GenBank/DDBJ whole genome shotgun (WGS) entry which is preliminary data.</text>
</comment>
<dbReference type="KEGG" id="qsa:O6P43_015282"/>
<keyword evidence="2" id="KW-1185">Reference proteome</keyword>
<accession>A0AAD7PSN6</accession>
<gene>
    <name evidence="1" type="ORF">O6P43_015282</name>
</gene>
<evidence type="ECO:0000313" key="1">
    <source>
        <dbReference type="EMBL" id="KAJ7965684.1"/>
    </source>
</evidence>
<dbReference type="AlphaFoldDB" id="A0AAD7PSN6"/>
<sequence>MAVAWRPVLPLIIICSLVVSKCGFRHRLARVFSAPIWMKFLNWRRTVDLEDLKVIMVDNFLLLGFGGVKLDGEKTNSMKLVT</sequence>
<dbReference type="EMBL" id="JARAOO010000006">
    <property type="protein sequence ID" value="KAJ7965684.1"/>
    <property type="molecule type" value="Genomic_DNA"/>
</dbReference>
<organism evidence="1 2">
    <name type="scientific">Quillaja saponaria</name>
    <name type="common">Soap bark tree</name>
    <dbReference type="NCBI Taxonomy" id="32244"/>
    <lineage>
        <taxon>Eukaryota</taxon>
        <taxon>Viridiplantae</taxon>
        <taxon>Streptophyta</taxon>
        <taxon>Embryophyta</taxon>
        <taxon>Tracheophyta</taxon>
        <taxon>Spermatophyta</taxon>
        <taxon>Magnoliopsida</taxon>
        <taxon>eudicotyledons</taxon>
        <taxon>Gunneridae</taxon>
        <taxon>Pentapetalae</taxon>
        <taxon>rosids</taxon>
        <taxon>fabids</taxon>
        <taxon>Fabales</taxon>
        <taxon>Quillajaceae</taxon>
        <taxon>Quillaja</taxon>
    </lineage>
</organism>